<keyword evidence="2" id="KW-1185">Reference proteome</keyword>
<organism evidence="1 2">
    <name type="scientific">Coniochaeta hoffmannii</name>
    <dbReference type="NCBI Taxonomy" id="91930"/>
    <lineage>
        <taxon>Eukaryota</taxon>
        <taxon>Fungi</taxon>
        <taxon>Dikarya</taxon>
        <taxon>Ascomycota</taxon>
        <taxon>Pezizomycotina</taxon>
        <taxon>Sordariomycetes</taxon>
        <taxon>Sordariomycetidae</taxon>
        <taxon>Coniochaetales</taxon>
        <taxon>Coniochaetaceae</taxon>
        <taxon>Coniochaeta</taxon>
    </lineage>
</organism>
<name>A0AA38R053_9PEZI</name>
<dbReference type="Proteomes" id="UP001174691">
    <property type="component" value="Unassembled WGS sequence"/>
</dbReference>
<sequence>MTSSSTLVGPRAATPFLQQCSHAAAAERRVVIHLAILRRFGFQGKHYVAHHGRAPHDLPNLDVAGIFPAAAKEEINKALKRNFPASWFRDSHDDDDPAVAEELLIQTGSGNHHRALAELAHLQQIKTRAIEPCWLGQVRALLEPSTCTPFVPEMNDYAEEQCAEKKIWLSSPWC</sequence>
<accession>A0AA38R053</accession>
<gene>
    <name evidence="1" type="ORF">NKR19_g10270</name>
</gene>
<evidence type="ECO:0000313" key="2">
    <source>
        <dbReference type="Proteomes" id="UP001174691"/>
    </source>
</evidence>
<dbReference type="AlphaFoldDB" id="A0AA38R053"/>
<reference evidence="1" key="1">
    <citation type="submission" date="2022-07" db="EMBL/GenBank/DDBJ databases">
        <title>Fungi with potential for degradation of polypropylene.</title>
        <authorList>
            <person name="Gostincar C."/>
        </authorList>
    </citation>
    <scope>NUCLEOTIDE SEQUENCE</scope>
    <source>
        <strain evidence="1">EXF-13287</strain>
    </source>
</reference>
<protein>
    <submittedName>
        <fullName evidence="1">Uncharacterized protein</fullName>
    </submittedName>
</protein>
<dbReference type="EMBL" id="JANBVN010000318">
    <property type="protein sequence ID" value="KAJ9129633.1"/>
    <property type="molecule type" value="Genomic_DNA"/>
</dbReference>
<evidence type="ECO:0000313" key="1">
    <source>
        <dbReference type="EMBL" id="KAJ9129633.1"/>
    </source>
</evidence>
<comment type="caution">
    <text evidence="1">The sequence shown here is derived from an EMBL/GenBank/DDBJ whole genome shotgun (WGS) entry which is preliminary data.</text>
</comment>
<proteinExistence type="predicted"/>